<evidence type="ECO:0000313" key="3">
    <source>
        <dbReference type="EMBL" id="WPX08781.1"/>
    </source>
</evidence>
<keyword evidence="1" id="KW-0051">Antiviral defense</keyword>
<evidence type="ECO:0000313" key="4">
    <source>
        <dbReference type="Proteomes" id="UP001322744"/>
    </source>
</evidence>
<accession>A0ABZ0TZ78</accession>
<dbReference type="EMBL" id="CP139957">
    <property type="protein sequence ID" value="WPX08781.1"/>
    <property type="molecule type" value="Genomic_DNA"/>
</dbReference>
<feature type="domain" description="CRISPR type III-associated protein" evidence="2">
    <location>
        <begin position="39"/>
        <end position="243"/>
    </location>
</feature>
<organism evidence="3 4">
    <name type="scientific">Anaerocellum danielii</name>
    <dbReference type="NCBI Taxonomy" id="1387557"/>
    <lineage>
        <taxon>Bacteria</taxon>
        <taxon>Bacillati</taxon>
        <taxon>Bacillota</taxon>
        <taxon>Bacillota incertae sedis</taxon>
        <taxon>Caldicellulosiruptorales</taxon>
        <taxon>Caldicellulosiruptoraceae</taxon>
        <taxon>Anaerocellum</taxon>
    </lineage>
</organism>
<gene>
    <name evidence="3" type="ORF">SOJ16_002691</name>
</gene>
<dbReference type="InterPro" id="IPR005537">
    <property type="entry name" value="RAMP_III_fam"/>
</dbReference>
<sequence>MSKSYSFISFLESKDNYNNSSTAKLSAEFLNYKKMRLQIETLSYLHIWSGMYSEKDGVIYRTFIKSNDRYIIPGSSLKGCIRTVAEMVSYSCMGVAADKQTKEKMPVKKWHEDKGRRCIVCDMFGAPGYKSKLIFHDFAVVGEGDFSQITELICIPPSFRPHPHECDDYKDENGKFKGYKIYNHGKCKSASPDNGIWIEAIKPGVKFEGEIWFRSDLSQEQIKLLCFSLGLSGFDLKIGYGKNHCLGSIRISAVKGVNKFSQYVKECEPEELIKLAKDFEDEADYKVKENIKRIKEVWRIEK</sequence>
<dbReference type="PANTHER" id="PTHR35579">
    <property type="entry name" value="CRISPR SYSTEM CMS ENDORIBONUCLEASE CSM3"/>
    <property type="match status" value="1"/>
</dbReference>
<dbReference type="Proteomes" id="UP001322744">
    <property type="component" value="Chromosome"/>
</dbReference>
<dbReference type="PANTHER" id="PTHR35579:SF3">
    <property type="entry name" value="CRISPR SYSTEM CMS ENDORIBONUCLEASE CSM3"/>
    <property type="match status" value="1"/>
</dbReference>
<name>A0ABZ0TZ78_9FIRM</name>
<dbReference type="RefSeq" id="WP_045173328.1">
    <property type="nucleotide sequence ID" value="NZ_CP139957.1"/>
</dbReference>
<keyword evidence="4" id="KW-1185">Reference proteome</keyword>
<proteinExistence type="predicted"/>
<evidence type="ECO:0000259" key="2">
    <source>
        <dbReference type="Pfam" id="PF03787"/>
    </source>
</evidence>
<reference evidence="3 4" key="1">
    <citation type="submission" date="2023-12" db="EMBL/GenBank/DDBJ databases">
        <authorList>
            <person name="Manesh M.J.H."/>
            <person name="Bing R.G."/>
            <person name="Willard D.J."/>
            <person name="Kelly R.M."/>
        </authorList>
    </citation>
    <scope>NUCLEOTIDE SEQUENCE [LARGE SCALE GENOMIC DNA]</scope>
    <source>
        <strain evidence="3 4">DSM 8977</strain>
    </source>
</reference>
<dbReference type="CDD" id="cd09726">
    <property type="entry name" value="RAMP_I_III"/>
    <property type="match status" value="1"/>
</dbReference>
<protein>
    <submittedName>
        <fullName evidence="3">RAMP superfamily CRISPR-associated protein</fullName>
    </submittedName>
</protein>
<dbReference type="InterPro" id="IPR052216">
    <property type="entry name" value="CRISPR_Csm3_endoribonuclease"/>
</dbReference>
<evidence type="ECO:0000256" key="1">
    <source>
        <dbReference type="ARBA" id="ARBA00023118"/>
    </source>
</evidence>
<dbReference type="Pfam" id="PF03787">
    <property type="entry name" value="RAMPs"/>
    <property type="match status" value="1"/>
</dbReference>